<protein>
    <recommendedName>
        <fullName evidence="25">P2X purinoceptor 7</fullName>
    </recommendedName>
    <alternativeName>
        <fullName evidence="20">ATP receptor</fullName>
    </alternativeName>
    <alternativeName>
        <fullName evidence="26">P2Z receptor</fullName>
    </alternativeName>
    <alternativeName>
        <fullName evidence="21">Purinergic receptor</fullName>
    </alternativeName>
</protein>
<dbReference type="PANTHER" id="PTHR10125">
    <property type="entry name" value="P2X PURINOCEPTOR"/>
    <property type="match status" value="1"/>
</dbReference>
<evidence type="ECO:0000256" key="26">
    <source>
        <dbReference type="ARBA" id="ARBA00080202"/>
    </source>
</evidence>
<dbReference type="GO" id="GO:0015711">
    <property type="term" value="P:organic anion transport"/>
    <property type="evidence" value="ECO:0007669"/>
    <property type="project" value="UniProtKB-ARBA"/>
</dbReference>
<dbReference type="GO" id="GO:0032731">
    <property type="term" value="P:positive regulation of interleukin-1 beta production"/>
    <property type="evidence" value="ECO:0007669"/>
    <property type="project" value="UniProtKB-ARBA"/>
</dbReference>
<accession>G3H241</accession>
<keyword evidence="12 27" id="KW-0472">Membrane</keyword>
<dbReference type="GO" id="GO:0032060">
    <property type="term" value="P:bleb assembly"/>
    <property type="evidence" value="ECO:0007669"/>
    <property type="project" value="UniProtKB-ARBA"/>
</dbReference>
<evidence type="ECO:0000256" key="25">
    <source>
        <dbReference type="ARBA" id="ARBA00067115"/>
    </source>
</evidence>
<dbReference type="PRINTS" id="PR01307">
    <property type="entry name" value="P2XRECEPTOR"/>
</dbReference>
<dbReference type="Pfam" id="PF00864">
    <property type="entry name" value="P2X_receptor"/>
    <property type="match status" value="2"/>
</dbReference>
<keyword evidence="16" id="KW-0325">Glycoprotein</keyword>
<evidence type="ECO:0000256" key="4">
    <source>
        <dbReference type="ARBA" id="ARBA00022475"/>
    </source>
</evidence>
<evidence type="ECO:0000256" key="20">
    <source>
        <dbReference type="ARBA" id="ARBA00031974"/>
    </source>
</evidence>
<dbReference type="PANTHER" id="PTHR10125:SF18">
    <property type="entry name" value="P2X PURINOCEPTOR 4"/>
    <property type="match status" value="1"/>
</dbReference>
<evidence type="ECO:0000313" key="30">
    <source>
        <dbReference type="Proteomes" id="UP000001075"/>
    </source>
</evidence>
<comment type="subcellular location">
    <subcellularLocation>
        <location evidence="1">Cell membrane</location>
        <topology evidence="1">Multi-pass membrane protein</topology>
    </subcellularLocation>
</comment>
<evidence type="ECO:0000256" key="14">
    <source>
        <dbReference type="ARBA" id="ARBA00023157"/>
    </source>
</evidence>
<evidence type="ECO:0000256" key="10">
    <source>
        <dbReference type="ARBA" id="ARBA00022989"/>
    </source>
</evidence>
<evidence type="ECO:0000256" key="19">
    <source>
        <dbReference type="ARBA" id="ARBA00023303"/>
    </source>
</evidence>
<dbReference type="Pfam" id="PF20478">
    <property type="entry name" value="P2RX7_C"/>
    <property type="match status" value="1"/>
</dbReference>
<keyword evidence="17" id="KW-1071">Ligand-gated ion channel</keyword>
<keyword evidence="3" id="KW-0813">Transport</keyword>
<evidence type="ECO:0000256" key="22">
    <source>
        <dbReference type="ARBA" id="ARBA00034430"/>
    </source>
</evidence>
<evidence type="ECO:0000256" key="12">
    <source>
        <dbReference type="ARBA" id="ARBA00023136"/>
    </source>
</evidence>
<keyword evidence="8" id="KW-0013">ADP-ribosylation</keyword>
<keyword evidence="4" id="KW-1003">Cell membrane</keyword>
<dbReference type="InterPro" id="IPR001429">
    <property type="entry name" value="P2X_purnocptor"/>
</dbReference>
<evidence type="ECO:0000256" key="17">
    <source>
        <dbReference type="ARBA" id="ARBA00023286"/>
    </source>
</evidence>
<dbReference type="PRINTS" id="PR01314">
    <property type="entry name" value="P2X7RECEPTOR"/>
</dbReference>
<keyword evidence="6 27" id="KW-0812">Transmembrane</keyword>
<comment type="catalytic activity">
    <reaction evidence="23">
        <text>Na(+)(in) = Na(+)(out)</text>
        <dbReference type="Rhea" id="RHEA:34963"/>
        <dbReference type="ChEBI" id="CHEBI:29101"/>
    </reaction>
</comment>
<dbReference type="InterPro" id="IPR046815">
    <property type="entry name" value="P2RX7_C"/>
</dbReference>
<dbReference type="InterPro" id="IPR003050">
    <property type="entry name" value="P2X7_purinoceptor"/>
</dbReference>
<proteinExistence type="inferred from homology"/>
<dbReference type="NCBIfam" id="TIGR00863">
    <property type="entry name" value="P2X"/>
    <property type="match status" value="2"/>
</dbReference>
<evidence type="ECO:0000256" key="2">
    <source>
        <dbReference type="ARBA" id="ARBA00009848"/>
    </source>
</evidence>
<dbReference type="GO" id="GO:0051899">
    <property type="term" value="P:membrane depolarization"/>
    <property type="evidence" value="ECO:0007669"/>
    <property type="project" value="UniProtKB-ARBA"/>
</dbReference>
<evidence type="ECO:0000256" key="8">
    <source>
        <dbReference type="ARBA" id="ARBA00022765"/>
    </source>
</evidence>
<dbReference type="GO" id="GO:0005886">
    <property type="term" value="C:plasma membrane"/>
    <property type="evidence" value="ECO:0007669"/>
    <property type="project" value="UniProtKB-SubCell"/>
</dbReference>
<dbReference type="InterPro" id="IPR053792">
    <property type="entry name" value="P2X_RECEPTOR_CS"/>
</dbReference>
<evidence type="ECO:0000256" key="1">
    <source>
        <dbReference type="ARBA" id="ARBA00004651"/>
    </source>
</evidence>
<dbReference type="GO" id="GO:0004931">
    <property type="term" value="F:extracellularly ATP-gated monoatomic cation channel activity"/>
    <property type="evidence" value="ECO:0007669"/>
    <property type="project" value="InterPro"/>
</dbReference>
<gene>
    <name evidence="29" type="ORF">I79_004285</name>
</gene>
<comment type="similarity">
    <text evidence="2">Belongs to the P2X receptor family.</text>
</comment>
<evidence type="ECO:0000256" key="7">
    <source>
        <dbReference type="ARBA" id="ARBA00022741"/>
    </source>
</evidence>
<evidence type="ECO:0000256" key="18">
    <source>
        <dbReference type="ARBA" id="ARBA00023288"/>
    </source>
</evidence>
<dbReference type="AlphaFoldDB" id="G3H241"/>
<dbReference type="STRING" id="10029.G3H241"/>
<dbReference type="GO" id="GO:0070588">
    <property type="term" value="P:calcium ion transmembrane transport"/>
    <property type="evidence" value="ECO:0007669"/>
    <property type="project" value="TreeGrafter"/>
</dbReference>
<dbReference type="EMBL" id="JH000113">
    <property type="protein sequence ID" value="EGW07456.1"/>
    <property type="molecule type" value="Genomic_DNA"/>
</dbReference>
<dbReference type="FunFam" id="2.60.490.10:FF:000002">
    <property type="entry name" value="P2X purinoceptor"/>
    <property type="match status" value="1"/>
</dbReference>
<keyword evidence="13" id="KW-0564">Palmitate</keyword>
<evidence type="ECO:0000313" key="29">
    <source>
        <dbReference type="EMBL" id="EGW07456.1"/>
    </source>
</evidence>
<evidence type="ECO:0000256" key="16">
    <source>
        <dbReference type="ARBA" id="ARBA00023180"/>
    </source>
</evidence>
<dbReference type="Gene3D" id="2.60.490.10">
    <property type="entry name" value="atp-gated p2x4 ion channel domain"/>
    <property type="match status" value="2"/>
</dbReference>
<evidence type="ECO:0000256" key="13">
    <source>
        <dbReference type="ARBA" id="ARBA00023139"/>
    </source>
</evidence>
<evidence type="ECO:0000256" key="21">
    <source>
        <dbReference type="ARBA" id="ARBA00033052"/>
    </source>
</evidence>
<evidence type="ECO:0000256" key="3">
    <source>
        <dbReference type="ARBA" id="ARBA00022448"/>
    </source>
</evidence>
<feature type="domain" description="P2X purinoreceptor 7 intracellular" evidence="28">
    <location>
        <begin position="398"/>
        <end position="430"/>
    </location>
</feature>
<dbReference type="eggNOG" id="ENOG502QSBN">
    <property type="taxonomic scope" value="Eukaryota"/>
</dbReference>
<dbReference type="InParanoid" id="G3H241"/>
<feature type="transmembrane region" description="Helical" evidence="27">
    <location>
        <begin position="753"/>
        <end position="775"/>
    </location>
</feature>
<comment type="catalytic activity">
    <reaction evidence="22">
        <text>K(+)(in) = K(+)(out)</text>
        <dbReference type="Rhea" id="RHEA:29463"/>
        <dbReference type="ChEBI" id="CHEBI:29103"/>
    </reaction>
</comment>
<evidence type="ECO:0000256" key="6">
    <source>
        <dbReference type="ARBA" id="ARBA00022692"/>
    </source>
</evidence>
<dbReference type="FunFam" id="2.60.490.10:FF:000001">
    <property type="entry name" value="P2X purinoceptor"/>
    <property type="match status" value="1"/>
</dbReference>
<organism evidence="29 30">
    <name type="scientific">Cricetulus griseus</name>
    <name type="common">Chinese hamster</name>
    <name type="synonym">Cricetulus barabensis griseus</name>
    <dbReference type="NCBI Taxonomy" id="10029"/>
    <lineage>
        <taxon>Eukaryota</taxon>
        <taxon>Metazoa</taxon>
        <taxon>Chordata</taxon>
        <taxon>Craniata</taxon>
        <taxon>Vertebrata</taxon>
        <taxon>Euteleostomi</taxon>
        <taxon>Mammalia</taxon>
        <taxon>Eutheria</taxon>
        <taxon>Euarchontoglires</taxon>
        <taxon>Glires</taxon>
        <taxon>Rodentia</taxon>
        <taxon>Myomorpha</taxon>
        <taxon>Muroidea</taxon>
        <taxon>Cricetidae</taxon>
        <taxon>Cricetinae</taxon>
        <taxon>Cricetulus</taxon>
    </lineage>
</organism>
<keyword evidence="14" id="KW-1015">Disulfide bond</keyword>
<dbReference type="GO" id="GO:0046931">
    <property type="term" value="P:pore complex assembly"/>
    <property type="evidence" value="ECO:0007669"/>
    <property type="project" value="UniProtKB-ARBA"/>
</dbReference>
<evidence type="ECO:0000256" key="23">
    <source>
        <dbReference type="ARBA" id="ARBA00036239"/>
    </source>
</evidence>
<dbReference type="GO" id="GO:0033198">
    <property type="term" value="P:response to ATP"/>
    <property type="evidence" value="ECO:0007669"/>
    <property type="project" value="InterPro"/>
</dbReference>
<dbReference type="Gene3D" id="1.10.287.940">
    <property type="entry name" value="atp-gated p2x4 ion channel"/>
    <property type="match status" value="2"/>
</dbReference>
<sequence>MPACCSWNDVLQYETNKVTRIQSMNYGTIKWVLHVMVFSYVSFALVSDKLYQRKEPVISSVHTKVKGIAKVTENVMEGGVMKSLHSVFDTADYTFPLQGNSFFVMTNFLKSEGQEQKLCPEAEFMVPCSVHSHLWFFNPLKLVGLQTGKCIQYDKNRKTCEVFAWCPAEEGKEAPRPALLKSAENFTVLIKNNIHFPGHNYTTRNILPDLNISCIFHKTQNPQCPIFRLGDIFQEAGESFSEVAIQGGIMGIEIYWDCNLDSWSHHCQPKYSFRRLDDKYTNESLIPGYNFRHAKYYKENNVEKRTLIKAFGIRFDILVFGTGGKFDIIQLVVYIGSTLSYFGLATVFIDLIINTYSSAFCRSGVYPYCKCCEVCAVNEYYYRKKCELVVEPKPTLKYVSFVDEPHIRMVDQQLLGKSLQVVKGQEVPDCLEHGYLPYSDTNLCSPLAVYIYPAITRWVFVWEKGYQETDSVVSSVTTKAKGVAVTNTSELGFRIWDVADYVIPAQEENSLFIMTNMIITVNQTQSTCAEIPDKTTICDSDSNCTMGSTGTHSNGRRIGTGKCVPFNESVKTCEVAAWCPVENDADVPTPAFLKAAENFTLLVKNNIWYPKFNFSKRNILPNITTSYLKSCIYDARTDPFCPIFRLGKIVEDAGHSFQDMAVEGGIMGIQVKWDCNLDRAASLCLPRYSFRRLDTRDLEHNVSPGYNFRFAKYYKDLTGNEQRTLIKAYGIRFDIIVFGKAGKFDIIPTMINIGSGLALLGVATVLCDVIVLYCMKKRYYYRDKKYKYVEDYEQVGSCDPCRRGV</sequence>
<dbReference type="GO" id="GO:0001614">
    <property type="term" value="F:purinergic nucleotide receptor activity"/>
    <property type="evidence" value="ECO:0007669"/>
    <property type="project" value="InterPro"/>
</dbReference>
<keyword evidence="19" id="KW-0407">Ion channel</keyword>
<keyword evidence="18" id="KW-0449">Lipoprotein</keyword>
<evidence type="ECO:0000256" key="27">
    <source>
        <dbReference type="SAM" id="Phobius"/>
    </source>
</evidence>
<dbReference type="GO" id="GO:0005524">
    <property type="term" value="F:ATP binding"/>
    <property type="evidence" value="ECO:0007669"/>
    <property type="project" value="UniProtKB-KW"/>
</dbReference>
<evidence type="ECO:0000256" key="5">
    <source>
        <dbReference type="ARBA" id="ARBA00022553"/>
    </source>
</evidence>
<evidence type="ECO:0000256" key="24">
    <source>
        <dbReference type="ARBA" id="ARBA00036634"/>
    </source>
</evidence>
<evidence type="ECO:0000259" key="28">
    <source>
        <dbReference type="Pfam" id="PF20478"/>
    </source>
</evidence>
<evidence type="ECO:0000256" key="11">
    <source>
        <dbReference type="ARBA" id="ARBA00023065"/>
    </source>
</evidence>
<keyword evidence="15" id="KW-0675">Receptor</keyword>
<keyword evidence="10 27" id="KW-1133">Transmembrane helix</keyword>
<keyword evidence="11" id="KW-0406">Ion transport</keyword>
<dbReference type="PaxDb" id="10029-XP_007628844.1"/>
<keyword evidence="7" id="KW-0547">Nucleotide-binding</keyword>
<dbReference type="FunCoup" id="G3H241">
    <property type="interactions" value="475"/>
</dbReference>
<evidence type="ECO:0000256" key="9">
    <source>
        <dbReference type="ARBA" id="ARBA00022840"/>
    </source>
</evidence>
<comment type="catalytic activity">
    <reaction evidence="24">
        <text>Ca(2+)(in) = Ca(2+)(out)</text>
        <dbReference type="Rhea" id="RHEA:29671"/>
        <dbReference type="ChEBI" id="CHEBI:29108"/>
    </reaction>
</comment>
<dbReference type="GO" id="GO:0051130">
    <property type="term" value="P:positive regulation of cellular component organization"/>
    <property type="evidence" value="ECO:0007669"/>
    <property type="project" value="UniProtKB-ARBA"/>
</dbReference>
<evidence type="ECO:0000256" key="15">
    <source>
        <dbReference type="ARBA" id="ARBA00023170"/>
    </source>
</evidence>
<dbReference type="PROSITE" id="PS01212">
    <property type="entry name" value="P2X_RECEPTOR"/>
    <property type="match status" value="2"/>
</dbReference>
<dbReference type="GO" id="GO:0051503">
    <property type="term" value="P:adenine nucleotide transport"/>
    <property type="evidence" value="ECO:0007669"/>
    <property type="project" value="UniProtKB-ARBA"/>
</dbReference>
<dbReference type="InterPro" id="IPR027309">
    <property type="entry name" value="P2X_extracellular_dom_sf"/>
</dbReference>
<dbReference type="GO" id="GO:1903530">
    <property type="term" value="P:regulation of secretion by cell"/>
    <property type="evidence" value="ECO:0007669"/>
    <property type="project" value="UniProtKB-ARBA"/>
</dbReference>
<dbReference type="GO" id="GO:0098794">
    <property type="term" value="C:postsynapse"/>
    <property type="evidence" value="ECO:0007669"/>
    <property type="project" value="GOC"/>
</dbReference>
<reference evidence="30" key="1">
    <citation type="journal article" date="2011" name="Nat. Biotechnol.">
        <title>The genomic sequence of the Chinese hamster ovary (CHO)-K1 cell line.</title>
        <authorList>
            <person name="Xu X."/>
            <person name="Nagarajan H."/>
            <person name="Lewis N.E."/>
            <person name="Pan S."/>
            <person name="Cai Z."/>
            <person name="Liu X."/>
            <person name="Chen W."/>
            <person name="Xie M."/>
            <person name="Wang W."/>
            <person name="Hammond S."/>
            <person name="Andersen M.R."/>
            <person name="Neff N."/>
            <person name="Passarelli B."/>
            <person name="Koh W."/>
            <person name="Fan H.C."/>
            <person name="Wang J."/>
            <person name="Gui Y."/>
            <person name="Lee K.H."/>
            <person name="Betenbaugh M.J."/>
            <person name="Quake S.R."/>
            <person name="Famili I."/>
            <person name="Palsson B.O."/>
            <person name="Wang J."/>
        </authorList>
    </citation>
    <scope>NUCLEOTIDE SEQUENCE [LARGE SCALE GENOMIC DNA]</scope>
    <source>
        <strain evidence="30">CHO K1 cell line</strain>
    </source>
</reference>
<dbReference type="InterPro" id="IPR059116">
    <property type="entry name" value="P2X_receptor"/>
</dbReference>
<dbReference type="GlyGen" id="G3H241">
    <property type="glycosylation" value="1 site"/>
</dbReference>
<dbReference type="GO" id="GO:0097191">
    <property type="term" value="P:extrinsic apoptotic signaling pathway"/>
    <property type="evidence" value="ECO:0007669"/>
    <property type="project" value="UniProtKB-ARBA"/>
</dbReference>
<name>G3H241_CRIGR</name>
<keyword evidence="9" id="KW-0067">ATP-binding</keyword>
<dbReference type="FunFam" id="1.10.287.940:FF:000010">
    <property type="entry name" value="P2X receptor E"/>
    <property type="match status" value="2"/>
</dbReference>
<keyword evidence="5" id="KW-0597">Phosphoprotein</keyword>
<dbReference type="Proteomes" id="UP000001075">
    <property type="component" value="Unassembled WGS sequence"/>
</dbReference>